<comment type="subcellular location">
    <subcellularLocation>
        <location evidence="2">Secreted</location>
    </subcellularLocation>
</comment>
<feature type="domain" description="Rhamnogalacturonan lyase" evidence="9">
    <location>
        <begin position="464"/>
        <end position="666"/>
    </location>
</feature>
<reference evidence="11 12" key="1">
    <citation type="journal article" date="2014" name="Nat. Commun.">
        <title>Klebsormidium flaccidum genome reveals primary factors for plant terrestrial adaptation.</title>
        <authorList>
            <person name="Hori K."/>
            <person name="Maruyama F."/>
            <person name="Fujisawa T."/>
            <person name="Togashi T."/>
            <person name="Yamamoto N."/>
            <person name="Seo M."/>
            <person name="Sato S."/>
            <person name="Yamada T."/>
            <person name="Mori H."/>
            <person name="Tajima N."/>
            <person name="Moriyama T."/>
            <person name="Ikeuchi M."/>
            <person name="Watanabe M."/>
            <person name="Wada H."/>
            <person name="Kobayashi K."/>
            <person name="Saito M."/>
            <person name="Masuda T."/>
            <person name="Sasaki-Sekimoto Y."/>
            <person name="Mashiguchi K."/>
            <person name="Awai K."/>
            <person name="Shimojima M."/>
            <person name="Masuda S."/>
            <person name="Iwai M."/>
            <person name="Nobusawa T."/>
            <person name="Narise T."/>
            <person name="Kondo S."/>
            <person name="Saito H."/>
            <person name="Sato R."/>
            <person name="Murakawa M."/>
            <person name="Ihara Y."/>
            <person name="Oshima-Yamada Y."/>
            <person name="Ohtaka K."/>
            <person name="Satoh M."/>
            <person name="Sonobe K."/>
            <person name="Ishii M."/>
            <person name="Ohtani R."/>
            <person name="Kanamori-Sato M."/>
            <person name="Honoki R."/>
            <person name="Miyazaki D."/>
            <person name="Mochizuki H."/>
            <person name="Umetsu J."/>
            <person name="Higashi K."/>
            <person name="Shibata D."/>
            <person name="Kamiya Y."/>
            <person name="Sato N."/>
            <person name="Nakamura Y."/>
            <person name="Tabata S."/>
            <person name="Ida S."/>
            <person name="Kurokawa K."/>
            <person name="Ohta H."/>
        </authorList>
    </citation>
    <scope>NUCLEOTIDE SEQUENCE [LARGE SCALE GENOMIC DNA]</scope>
    <source>
        <strain evidence="11 12">NIES-2285</strain>
    </source>
</reference>
<dbReference type="GO" id="GO:0030246">
    <property type="term" value="F:carbohydrate binding"/>
    <property type="evidence" value="ECO:0007669"/>
    <property type="project" value="InterPro"/>
</dbReference>
<dbReference type="InterPro" id="IPR008979">
    <property type="entry name" value="Galactose-bd-like_sf"/>
</dbReference>
<evidence type="ECO:0000256" key="7">
    <source>
        <dbReference type="ARBA" id="ARBA00023239"/>
    </source>
</evidence>
<dbReference type="InterPro" id="IPR013784">
    <property type="entry name" value="Carb-bd-like_fold"/>
</dbReference>
<name>A0A1Y1IJV2_KLENI</name>
<evidence type="ECO:0000256" key="6">
    <source>
        <dbReference type="ARBA" id="ARBA00022729"/>
    </source>
</evidence>
<dbReference type="Gene3D" id="2.60.40.1120">
    <property type="entry name" value="Carboxypeptidase-like, regulatory domain"/>
    <property type="match status" value="1"/>
</dbReference>
<dbReference type="AlphaFoldDB" id="A0A1Y1IJV2"/>
<organism evidence="11 12">
    <name type="scientific">Klebsormidium nitens</name>
    <name type="common">Green alga</name>
    <name type="synonym">Ulothrix nitens</name>
    <dbReference type="NCBI Taxonomy" id="105231"/>
    <lineage>
        <taxon>Eukaryota</taxon>
        <taxon>Viridiplantae</taxon>
        <taxon>Streptophyta</taxon>
        <taxon>Klebsormidiophyceae</taxon>
        <taxon>Klebsormidiales</taxon>
        <taxon>Klebsormidiaceae</taxon>
        <taxon>Klebsormidium</taxon>
    </lineage>
</organism>
<gene>
    <name evidence="11" type="ORF">KFL_004800110</name>
</gene>
<dbReference type="InterPro" id="IPR014718">
    <property type="entry name" value="GH-type_carb-bd"/>
</dbReference>
<evidence type="ECO:0000256" key="8">
    <source>
        <dbReference type="SAM" id="MobiDB-lite"/>
    </source>
</evidence>
<dbReference type="SUPFAM" id="SSF49785">
    <property type="entry name" value="Galactose-binding domain-like"/>
    <property type="match status" value="1"/>
</dbReference>
<dbReference type="InterPro" id="IPR011013">
    <property type="entry name" value="Gal_mutarotase_sf_dom"/>
</dbReference>
<dbReference type="Proteomes" id="UP000054558">
    <property type="component" value="Unassembled WGS sequence"/>
</dbReference>
<dbReference type="InterPro" id="IPR051850">
    <property type="entry name" value="Polysacch_Lyase_4"/>
</dbReference>
<proteinExistence type="inferred from homology"/>
<evidence type="ECO:0000313" key="11">
    <source>
        <dbReference type="EMBL" id="GAQ89026.1"/>
    </source>
</evidence>
<evidence type="ECO:0000259" key="9">
    <source>
        <dbReference type="Pfam" id="PF14683"/>
    </source>
</evidence>
<dbReference type="InterPro" id="IPR010325">
    <property type="entry name" value="Rhamnogal_lyase"/>
</dbReference>
<comment type="similarity">
    <text evidence="3">Belongs to the polysaccharide lyase 4 family.</text>
</comment>
<dbReference type="GO" id="GO:0005576">
    <property type="term" value="C:extracellular region"/>
    <property type="evidence" value="ECO:0007669"/>
    <property type="project" value="UniProtKB-SubCell"/>
</dbReference>
<dbReference type="Pfam" id="PF14686">
    <property type="entry name" value="fn3_3"/>
    <property type="match status" value="1"/>
</dbReference>
<dbReference type="OrthoDB" id="2130367at2759"/>
<dbReference type="InterPro" id="IPR029411">
    <property type="entry name" value="RG-lyase_III"/>
</dbReference>
<dbReference type="PANTHER" id="PTHR32018:SF1">
    <property type="entry name" value="RHAMNOGALACTURONAN ENDOLYASE"/>
    <property type="match status" value="1"/>
</dbReference>
<dbReference type="CDD" id="cd10316">
    <property type="entry name" value="RGL4_M"/>
    <property type="match status" value="1"/>
</dbReference>
<dbReference type="GO" id="GO:0102210">
    <property type="term" value="F:rhamnogalacturonan endolyase activity"/>
    <property type="evidence" value="ECO:0007669"/>
    <property type="project" value="UniProtKB-EC"/>
</dbReference>
<evidence type="ECO:0000256" key="4">
    <source>
        <dbReference type="ARBA" id="ARBA00012437"/>
    </source>
</evidence>
<keyword evidence="7 11" id="KW-0456">Lyase</keyword>
<evidence type="ECO:0000256" key="2">
    <source>
        <dbReference type="ARBA" id="ARBA00004613"/>
    </source>
</evidence>
<keyword evidence="12" id="KW-1185">Reference proteome</keyword>
<accession>A0A1Y1IJV2</accession>
<protein>
    <recommendedName>
        <fullName evidence="4">rhamnogalacturonan endolyase</fullName>
        <ecNumber evidence="4">4.2.2.23</ecNumber>
    </recommendedName>
</protein>
<dbReference type="InterPro" id="IPR029413">
    <property type="entry name" value="RG-lyase_II"/>
</dbReference>
<feature type="domain" description="Rhamnogalacturonan lyase" evidence="10">
    <location>
        <begin position="376"/>
        <end position="444"/>
    </location>
</feature>
<evidence type="ECO:0000259" key="10">
    <source>
        <dbReference type="Pfam" id="PF14686"/>
    </source>
</evidence>
<dbReference type="CDD" id="cd10320">
    <property type="entry name" value="RGL4_N"/>
    <property type="match status" value="1"/>
</dbReference>
<keyword evidence="5" id="KW-0964">Secreted</keyword>
<dbReference type="PANTHER" id="PTHR32018">
    <property type="entry name" value="RHAMNOGALACTURONATE LYASE FAMILY PROTEIN"/>
    <property type="match status" value="1"/>
</dbReference>
<dbReference type="Pfam" id="PF14683">
    <property type="entry name" value="CBM-like"/>
    <property type="match status" value="1"/>
</dbReference>
<dbReference type="GO" id="GO:0005975">
    <property type="term" value="P:carbohydrate metabolic process"/>
    <property type="evidence" value="ECO:0007669"/>
    <property type="project" value="InterPro"/>
</dbReference>
<dbReference type="Gene3D" id="2.70.98.10">
    <property type="match status" value="1"/>
</dbReference>
<feature type="region of interest" description="Disordered" evidence="8">
    <location>
        <begin position="675"/>
        <end position="712"/>
    </location>
</feature>
<dbReference type="OMA" id="ATWYLGN"/>
<keyword evidence="6" id="KW-0732">Signal</keyword>
<evidence type="ECO:0000313" key="12">
    <source>
        <dbReference type="Proteomes" id="UP000054558"/>
    </source>
</evidence>
<dbReference type="EC" id="4.2.2.23" evidence="4"/>
<dbReference type="SUPFAM" id="SSF74650">
    <property type="entry name" value="Galactose mutarotase-like"/>
    <property type="match status" value="1"/>
</dbReference>
<dbReference type="Pfam" id="PF06045">
    <property type="entry name" value="Rhamnogal_lyase"/>
    <property type="match status" value="1"/>
</dbReference>
<comment type="catalytic activity">
    <reaction evidence="1">
        <text>Endotype eliminative cleavage of L-alpha-rhamnopyranosyl-(1-&gt;4)-alpha-D-galactopyranosyluronic acid bonds of rhamnogalacturonan I domains in ramified hairy regions of pectin leaving L-rhamnopyranose at the reducing end and 4-deoxy-4,5-unsaturated D-galactopyranosyluronic acid at the non-reducing end.</text>
        <dbReference type="EC" id="4.2.2.23"/>
    </reaction>
</comment>
<sequence>MGRPLTRVSLLRSGFAAYIVVAQITSAIQGLAAAADGAPVTWKEDAKSLTLDNGLFRVTFAKPQGYVLSIRYGPPSQRPDILLSAARPSYFDLNWSPLGTDTGPYDVVYATTYAITSAATDTSKVEVSFTRPYVTGAVPLTLETRYLLRQGNTGLYVYHKLTHNKAWPDFQLQQLRTVWDLDPGFDYTILADDRQRKMPGPNDLTPAVSADTSIPEARVLTQPKDPAFKGEINDKYHYSADVKDLSVLGWTRNSSTGFWIISGSEEYIGGGPTKQDLTVQVFPLILKMLHSRHYGTPAVAIQGEDWSKIYGPYLIYVNAAPSNAALWADARARAANETKTWPYLGLFTDPSFPGPRTRVRGTLVLADPTNPGAKAAGAFVGLAAPGDDANCWQDDVRGYQFWTRADANGSFVLPSVRPGTYSVYAFVPGVFGNFQSGQLIAVNASIPTLLLGDLTFTPPRLGPTLWEIGVPDRSAGEFFVPKPNKLNLQYPYNATNPNRYRDYGVWDAYAATYPVQDLVYQVGVSSHSKDWFFVQPVRLVPTGTNVPTVWRIDFPLNSFAPAALQSSRVAAAPAAGGFVLRVGVAAAQQAALVVAVNDPGFVNPVFDSGVIGQDNALARAGAHGDYDELEVLIAGGLLRPGGNSLFLKQRRSDYGFAHIMYDYLRLEGPVSGLSLTPGTKSPVAAPRRAPPPPGNGPEVPRQAPPGSMSSSAPTNIRYGADGLGMCLLIGLVCILASWL</sequence>
<dbReference type="SUPFAM" id="SSF49452">
    <property type="entry name" value="Starch-binding domain-like"/>
    <property type="match status" value="1"/>
</dbReference>
<evidence type="ECO:0000256" key="1">
    <source>
        <dbReference type="ARBA" id="ARBA00001324"/>
    </source>
</evidence>
<dbReference type="EMBL" id="DF237429">
    <property type="protein sequence ID" value="GAQ89026.1"/>
    <property type="molecule type" value="Genomic_DNA"/>
</dbReference>
<evidence type="ECO:0000256" key="3">
    <source>
        <dbReference type="ARBA" id="ARBA00010418"/>
    </source>
</evidence>
<evidence type="ECO:0000256" key="5">
    <source>
        <dbReference type="ARBA" id="ARBA00022525"/>
    </source>
</evidence>